<keyword evidence="1" id="KW-0479">Metal-binding</keyword>
<proteinExistence type="predicted"/>
<organism evidence="4">
    <name type="scientific">Tanacetum cinerariifolium</name>
    <name type="common">Dalmatian daisy</name>
    <name type="synonym">Chrysanthemum cinerariifolium</name>
    <dbReference type="NCBI Taxonomy" id="118510"/>
    <lineage>
        <taxon>Eukaryota</taxon>
        <taxon>Viridiplantae</taxon>
        <taxon>Streptophyta</taxon>
        <taxon>Embryophyta</taxon>
        <taxon>Tracheophyta</taxon>
        <taxon>Spermatophyta</taxon>
        <taxon>Magnoliopsida</taxon>
        <taxon>eudicotyledons</taxon>
        <taxon>Gunneridae</taxon>
        <taxon>Pentapetalae</taxon>
        <taxon>asterids</taxon>
        <taxon>campanulids</taxon>
        <taxon>Asterales</taxon>
        <taxon>Asteraceae</taxon>
        <taxon>Asteroideae</taxon>
        <taxon>Anthemideae</taxon>
        <taxon>Anthemidinae</taxon>
        <taxon>Tanacetum</taxon>
    </lineage>
</organism>
<dbReference type="AlphaFoldDB" id="A0A6L2KZ45"/>
<feature type="domain" description="CCHC-type" evidence="3">
    <location>
        <begin position="165"/>
        <end position="182"/>
    </location>
</feature>
<dbReference type="Pfam" id="PF14223">
    <property type="entry name" value="Retrotran_gag_2"/>
    <property type="match status" value="1"/>
</dbReference>
<dbReference type="Gene3D" id="4.10.60.10">
    <property type="entry name" value="Zinc finger, CCHC-type"/>
    <property type="match status" value="1"/>
</dbReference>
<dbReference type="InterPro" id="IPR001878">
    <property type="entry name" value="Znf_CCHC"/>
</dbReference>
<sequence>MCTVAGDGIRNPCDAVGIAKRFNTIITSLKALDKGYSSKNYVRKFLRVLPPKWRAKVTAIEESKDLTSLSLDELIENLKVHEMIIKKDFKIVKEKVERKSLALKAKKESSYEKCLTSGSEDEEYVMAVRDFRKFFKRKGRFVRQPQNDKKTFQISHDDKNGKSDRKCFRCGDPNHIIGECPKPPKDKNQRAFVGGFWSDSDEEDDEKVKNETCLIAQASSEICLGVDLEPDEWIKDSGCSKDMTGYSQNSKAYIILNKHTRKVKESLNVTFDETPSPSKTSHLVDDDLDEEEEIKELVPQPRNITIIETKWVFRNKLDENGIVSRNKARLFKHVMIIFPELAIDHYISHDRVMHPIAPHYERKTRSDHGKKRPRESNASSSFTTLNHPSLSRPLDDTIDMLKSLDLRKGKTRKFYLSRKQPPSIPRGPSIYLGLPDNMRPSKGGNETFESASFSISLTLLPTASSCSHNLSPPPSSLSSSPSSLTSCSNQHFNFSRKPRMSVRQVWKRKTFTPKSSPSSQNDSPLLLLIVHFQSPSPPSYNPLRDQMINQLHNISTILDSHTNPSNAYIHAPPSRPLQPIHPPSHAQVEFYLSFCHFRSLIDLTSKKLEDVYSIEYTNDPKLKQGRELVVEKDCCLRYGKRSVVSKKSFKHPSRMEKPRSYKEIDLGKIEDRVIHKDEN</sequence>
<keyword evidence="1" id="KW-0862">Zinc</keyword>
<protein>
    <submittedName>
        <fullName evidence="4">Zf-CCHC domain-containing protein/UBN2 domain-containing protein</fullName>
    </submittedName>
</protein>
<evidence type="ECO:0000259" key="3">
    <source>
        <dbReference type="PROSITE" id="PS50158"/>
    </source>
</evidence>
<dbReference type="Pfam" id="PF25597">
    <property type="entry name" value="SH3_retrovirus"/>
    <property type="match status" value="1"/>
</dbReference>
<dbReference type="InterPro" id="IPR057670">
    <property type="entry name" value="SH3_retrovirus"/>
</dbReference>
<feature type="compositionally biased region" description="Polar residues" evidence="2">
    <location>
        <begin position="376"/>
        <end position="389"/>
    </location>
</feature>
<evidence type="ECO:0000256" key="1">
    <source>
        <dbReference type="PROSITE-ProRule" id="PRU00047"/>
    </source>
</evidence>
<feature type="region of interest" description="Disordered" evidence="2">
    <location>
        <begin position="359"/>
        <end position="390"/>
    </location>
</feature>
<dbReference type="GO" id="GO:0008270">
    <property type="term" value="F:zinc ion binding"/>
    <property type="evidence" value="ECO:0007669"/>
    <property type="project" value="UniProtKB-KW"/>
</dbReference>
<dbReference type="SUPFAM" id="SSF57756">
    <property type="entry name" value="Retrovirus zinc finger-like domains"/>
    <property type="match status" value="1"/>
</dbReference>
<dbReference type="InterPro" id="IPR036875">
    <property type="entry name" value="Znf_CCHC_sf"/>
</dbReference>
<gene>
    <name evidence="4" type="ORF">Tci_025162</name>
</gene>
<evidence type="ECO:0000313" key="4">
    <source>
        <dbReference type="EMBL" id="GEU53184.1"/>
    </source>
</evidence>
<accession>A0A6L2KZ45</accession>
<evidence type="ECO:0000256" key="2">
    <source>
        <dbReference type="SAM" id="MobiDB-lite"/>
    </source>
</evidence>
<name>A0A6L2KZ45_TANCI</name>
<keyword evidence="1" id="KW-0863">Zinc-finger</keyword>
<dbReference type="EMBL" id="BKCJ010003134">
    <property type="protein sequence ID" value="GEU53184.1"/>
    <property type="molecule type" value="Genomic_DNA"/>
</dbReference>
<dbReference type="GO" id="GO:0003676">
    <property type="term" value="F:nucleic acid binding"/>
    <property type="evidence" value="ECO:0007669"/>
    <property type="project" value="InterPro"/>
</dbReference>
<reference evidence="4" key="1">
    <citation type="journal article" date="2019" name="Sci. Rep.">
        <title>Draft genome of Tanacetum cinerariifolium, the natural source of mosquito coil.</title>
        <authorList>
            <person name="Yamashiro T."/>
            <person name="Shiraishi A."/>
            <person name="Satake H."/>
            <person name="Nakayama K."/>
        </authorList>
    </citation>
    <scope>NUCLEOTIDE SEQUENCE</scope>
</reference>
<dbReference type="PROSITE" id="PS50158">
    <property type="entry name" value="ZF_CCHC"/>
    <property type="match status" value="1"/>
</dbReference>
<comment type="caution">
    <text evidence="4">The sequence shown here is derived from an EMBL/GenBank/DDBJ whole genome shotgun (WGS) entry which is preliminary data.</text>
</comment>